<keyword evidence="2" id="KW-1185">Reference proteome</keyword>
<name>A0AAW0BCF0_9AGAR</name>
<proteinExistence type="predicted"/>
<evidence type="ECO:0000313" key="1">
    <source>
        <dbReference type="EMBL" id="KAK7023658.1"/>
    </source>
</evidence>
<reference evidence="1 2" key="1">
    <citation type="submission" date="2024-01" db="EMBL/GenBank/DDBJ databases">
        <title>A draft genome for a cacao thread blight-causing isolate of Paramarasmius palmivorus.</title>
        <authorList>
            <person name="Baruah I.K."/>
            <person name="Bukari Y."/>
            <person name="Amoako-Attah I."/>
            <person name="Meinhardt L.W."/>
            <person name="Bailey B.A."/>
            <person name="Cohen S.P."/>
        </authorList>
    </citation>
    <scope>NUCLEOTIDE SEQUENCE [LARGE SCALE GENOMIC DNA]</scope>
    <source>
        <strain evidence="1 2">GH-12</strain>
    </source>
</reference>
<gene>
    <name evidence="1" type="ORF">VNI00_016627</name>
</gene>
<dbReference type="AlphaFoldDB" id="A0AAW0BCF0"/>
<dbReference type="EMBL" id="JAYKXP010000133">
    <property type="protein sequence ID" value="KAK7023658.1"/>
    <property type="molecule type" value="Genomic_DNA"/>
</dbReference>
<protein>
    <submittedName>
        <fullName evidence="1">Uncharacterized protein</fullName>
    </submittedName>
</protein>
<organism evidence="1 2">
    <name type="scientific">Paramarasmius palmivorus</name>
    <dbReference type="NCBI Taxonomy" id="297713"/>
    <lineage>
        <taxon>Eukaryota</taxon>
        <taxon>Fungi</taxon>
        <taxon>Dikarya</taxon>
        <taxon>Basidiomycota</taxon>
        <taxon>Agaricomycotina</taxon>
        <taxon>Agaricomycetes</taxon>
        <taxon>Agaricomycetidae</taxon>
        <taxon>Agaricales</taxon>
        <taxon>Marasmiineae</taxon>
        <taxon>Marasmiaceae</taxon>
        <taxon>Paramarasmius</taxon>
    </lineage>
</organism>
<evidence type="ECO:0000313" key="2">
    <source>
        <dbReference type="Proteomes" id="UP001383192"/>
    </source>
</evidence>
<accession>A0AAW0BCF0</accession>
<sequence length="215" mass="23883">MESKQQRLAFIHKLNLDSPQDNRSVTIIGSQAIAFGDVVDGQKKQDVMNSCLFAQLAANKKYNKQTQLDECFKTTPHAEKLGFLSVDALVINKMSGVFSAEELVLLKAIIARIENDEGEFAARLFNSSAIAGDTANFSFGLCSSDENNNAAVHVGYYGYTTKAEIADVLRFEFGDAEVKFIENHQQMVLNSQIYEQVREQVIEKLGTNYIAVVEI</sequence>
<comment type="caution">
    <text evidence="1">The sequence shown here is derived from an EMBL/GenBank/DDBJ whole genome shotgun (WGS) entry which is preliminary data.</text>
</comment>
<dbReference type="Proteomes" id="UP001383192">
    <property type="component" value="Unassembled WGS sequence"/>
</dbReference>